<organism evidence="1">
    <name type="scientific">Anguilla anguilla</name>
    <name type="common">European freshwater eel</name>
    <name type="synonym">Muraena anguilla</name>
    <dbReference type="NCBI Taxonomy" id="7936"/>
    <lineage>
        <taxon>Eukaryota</taxon>
        <taxon>Metazoa</taxon>
        <taxon>Chordata</taxon>
        <taxon>Craniata</taxon>
        <taxon>Vertebrata</taxon>
        <taxon>Euteleostomi</taxon>
        <taxon>Actinopterygii</taxon>
        <taxon>Neopterygii</taxon>
        <taxon>Teleostei</taxon>
        <taxon>Anguilliformes</taxon>
        <taxon>Anguillidae</taxon>
        <taxon>Anguilla</taxon>
    </lineage>
</organism>
<reference evidence="1" key="2">
    <citation type="journal article" date="2015" name="Fish Shellfish Immunol.">
        <title>Early steps in the European eel (Anguilla anguilla)-Vibrio vulnificus interaction in the gills: Role of the RtxA13 toxin.</title>
        <authorList>
            <person name="Callol A."/>
            <person name="Pajuelo D."/>
            <person name="Ebbesson L."/>
            <person name="Teles M."/>
            <person name="MacKenzie S."/>
            <person name="Amaro C."/>
        </authorList>
    </citation>
    <scope>NUCLEOTIDE SEQUENCE</scope>
</reference>
<dbReference type="AlphaFoldDB" id="A0A0E9UCL0"/>
<evidence type="ECO:0000313" key="1">
    <source>
        <dbReference type="EMBL" id="JAH63531.1"/>
    </source>
</evidence>
<proteinExistence type="predicted"/>
<sequence length="24" mass="2602">MQYLCAVVCVVSASIRNSSGKTER</sequence>
<dbReference type="EMBL" id="GBXM01045046">
    <property type="protein sequence ID" value="JAH63531.1"/>
    <property type="molecule type" value="Transcribed_RNA"/>
</dbReference>
<protein>
    <submittedName>
        <fullName evidence="1">Uncharacterized protein</fullName>
    </submittedName>
</protein>
<name>A0A0E9UCL0_ANGAN</name>
<reference evidence="1" key="1">
    <citation type="submission" date="2014-11" db="EMBL/GenBank/DDBJ databases">
        <authorList>
            <person name="Amaro Gonzalez C."/>
        </authorList>
    </citation>
    <scope>NUCLEOTIDE SEQUENCE</scope>
</reference>
<accession>A0A0E9UCL0</accession>